<dbReference type="SUPFAM" id="SSF46689">
    <property type="entry name" value="Homeodomain-like"/>
    <property type="match status" value="1"/>
</dbReference>
<dbReference type="EMBL" id="LC495440">
    <property type="protein sequence ID" value="BBM90128.1"/>
    <property type="molecule type" value="mRNA"/>
</dbReference>
<dbReference type="Gene3D" id="1.10.10.60">
    <property type="entry name" value="Homeodomain-like"/>
    <property type="match status" value="1"/>
</dbReference>
<keyword evidence="3 5" id="KW-0371">Homeobox</keyword>
<dbReference type="PROSITE" id="PS50071">
    <property type="entry name" value="HOMEOBOX_2"/>
    <property type="match status" value="1"/>
</dbReference>
<feature type="compositionally biased region" description="Low complexity" evidence="7">
    <location>
        <begin position="267"/>
        <end position="281"/>
    </location>
</feature>
<evidence type="ECO:0000256" key="4">
    <source>
        <dbReference type="ARBA" id="ARBA00023242"/>
    </source>
</evidence>
<evidence type="ECO:0000256" key="1">
    <source>
        <dbReference type="ARBA" id="ARBA00004123"/>
    </source>
</evidence>
<dbReference type="GO" id="GO:0030154">
    <property type="term" value="P:cell differentiation"/>
    <property type="evidence" value="ECO:0007669"/>
    <property type="project" value="TreeGrafter"/>
</dbReference>
<evidence type="ECO:0000313" key="9">
    <source>
        <dbReference type="EMBL" id="BBM90128.1"/>
    </source>
</evidence>
<feature type="domain" description="Homeobox" evidence="8">
    <location>
        <begin position="182"/>
        <end position="242"/>
    </location>
</feature>
<evidence type="ECO:0000256" key="2">
    <source>
        <dbReference type="ARBA" id="ARBA00023125"/>
    </source>
</evidence>
<evidence type="ECO:0000256" key="6">
    <source>
        <dbReference type="RuleBase" id="RU000682"/>
    </source>
</evidence>
<feature type="compositionally biased region" description="Basic and acidic residues" evidence="7">
    <location>
        <begin position="242"/>
        <end position="254"/>
    </location>
</feature>
<dbReference type="PANTHER" id="PTHR24324">
    <property type="entry name" value="HOMEOBOX PROTEIN HHEX"/>
    <property type="match status" value="1"/>
</dbReference>
<reference evidence="9" key="1">
    <citation type="submission" date="2019-08" db="EMBL/GenBank/DDBJ databases">
        <title>Evolution of vertebrate thyroid gland.</title>
        <authorList>
            <person name="Takagi W."/>
            <person name="Sugahara F."/>
            <person name="Higuchi S."/>
            <person name="Pascual-Anaya J."/>
            <person name="Sato I."/>
            <person name="Oisi Y."/>
            <person name="Adachi N."/>
            <person name="Kuratani S."/>
        </authorList>
    </citation>
    <scope>NUCLEOTIDE SEQUENCE</scope>
    <source>
        <tissue evidence="9">Whole embryo</tissue>
    </source>
</reference>
<evidence type="ECO:0000259" key="8">
    <source>
        <dbReference type="PROSITE" id="PS50071"/>
    </source>
</evidence>
<dbReference type="InterPro" id="IPR009057">
    <property type="entry name" value="Homeodomain-like_sf"/>
</dbReference>
<dbReference type="InterPro" id="IPR051000">
    <property type="entry name" value="Homeobox_DNA-bind_prot"/>
</dbReference>
<dbReference type="PANTHER" id="PTHR24324:SF5">
    <property type="entry name" value="HEMATOPOIETICALLY-EXPRESSED HOMEOBOX PROTEIN HHEX"/>
    <property type="match status" value="1"/>
</dbReference>
<dbReference type="AlphaFoldDB" id="A0A8D4WBR3"/>
<dbReference type="InterPro" id="IPR017970">
    <property type="entry name" value="Homeobox_CS"/>
</dbReference>
<evidence type="ECO:0000256" key="5">
    <source>
        <dbReference type="PROSITE-ProRule" id="PRU00108"/>
    </source>
</evidence>
<dbReference type="SMART" id="SM00389">
    <property type="entry name" value="HOX"/>
    <property type="match status" value="1"/>
</dbReference>
<proteinExistence type="evidence at transcript level"/>
<organism evidence="9">
    <name type="scientific">Lethenteron camtschaticum</name>
    <name type="common">Japanese lamprey</name>
    <name type="synonym">Lampetra japonica</name>
    <dbReference type="NCBI Taxonomy" id="980415"/>
    <lineage>
        <taxon>Eukaryota</taxon>
        <taxon>Metazoa</taxon>
        <taxon>Chordata</taxon>
        <taxon>Craniata</taxon>
        <taxon>Vertebrata</taxon>
        <taxon>Cyclostomata</taxon>
        <taxon>Hyperoartia</taxon>
        <taxon>Petromyzontiformes</taxon>
        <taxon>Petromyzontidae</taxon>
        <taxon>Lethenteron</taxon>
    </lineage>
</organism>
<dbReference type="GO" id="GO:0005634">
    <property type="term" value="C:nucleus"/>
    <property type="evidence" value="ECO:0007669"/>
    <property type="project" value="UniProtKB-SubCell"/>
</dbReference>
<dbReference type="InterPro" id="IPR020479">
    <property type="entry name" value="HD_metazoa"/>
</dbReference>
<dbReference type="FunFam" id="1.10.10.60:FF:000721">
    <property type="entry name" value="Hematopoietically-expressed homeobox protein HHEX"/>
    <property type="match status" value="1"/>
</dbReference>
<keyword evidence="2 5" id="KW-0238">DNA-binding</keyword>
<feature type="region of interest" description="Disordered" evidence="7">
    <location>
        <begin position="44"/>
        <end position="91"/>
    </location>
</feature>
<evidence type="ECO:0000256" key="3">
    <source>
        <dbReference type="ARBA" id="ARBA00023155"/>
    </source>
</evidence>
<feature type="compositionally biased region" description="Acidic residues" evidence="7">
    <location>
        <begin position="282"/>
        <end position="294"/>
    </location>
</feature>
<comment type="subcellular location">
    <subcellularLocation>
        <location evidence="1 5 6">Nucleus</location>
    </subcellularLocation>
</comment>
<dbReference type="PROSITE" id="PS00027">
    <property type="entry name" value="HOMEOBOX_1"/>
    <property type="match status" value="1"/>
</dbReference>
<feature type="compositionally biased region" description="Pro residues" evidence="7">
    <location>
        <begin position="57"/>
        <end position="72"/>
    </location>
</feature>
<dbReference type="PRINTS" id="PR00024">
    <property type="entry name" value="HOMEOBOX"/>
</dbReference>
<feature type="DNA-binding region" description="Homeobox" evidence="5">
    <location>
        <begin position="184"/>
        <end position="243"/>
    </location>
</feature>
<dbReference type="GO" id="GO:0000981">
    <property type="term" value="F:DNA-binding transcription factor activity, RNA polymerase II-specific"/>
    <property type="evidence" value="ECO:0007669"/>
    <property type="project" value="InterPro"/>
</dbReference>
<accession>A0A8D4WBR3</accession>
<feature type="region of interest" description="Disordered" evidence="7">
    <location>
        <begin position="242"/>
        <end position="294"/>
    </location>
</feature>
<dbReference type="CDD" id="cd00086">
    <property type="entry name" value="homeodomain"/>
    <property type="match status" value="1"/>
</dbReference>
<dbReference type="GO" id="GO:0000978">
    <property type="term" value="F:RNA polymerase II cis-regulatory region sequence-specific DNA binding"/>
    <property type="evidence" value="ECO:0007669"/>
    <property type="project" value="TreeGrafter"/>
</dbReference>
<name>A0A8D4WBR3_LETCA</name>
<dbReference type="Pfam" id="PF00046">
    <property type="entry name" value="Homeodomain"/>
    <property type="match status" value="1"/>
</dbReference>
<feature type="compositionally biased region" description="Low complexity" evidence="7">
    <location>
        <begin position="73"/>
        <end position="83"/>
    </location>
</feature>
<evidence type="ECO:0000256" key="7">
    <source>
        <dbReference type="SAM" id="MobiDB-lite"/>
    </source>
</evidence>
<dbReference type="InterPro" id="IPR001356">
    <property type="entry name" value="HD"/>
</dbReference>
<sequence>MQFPHASPPPAPLRVPLYAPTPVQVAHPTPFFIEDILRRDGVGCASGADERARRRPSQPPLPPLQSSPPGAPPAAAATLHPSPNSSFTSVTPGYRSAPVTYGEMTAVSGHHAHAAAAAAAAAVVAGYPSHGQPLAYAATLGFPGHLYPYPRTALEFGHPLLGRHDHLGKPLLWAPFLPRPAHKRKGGQVRFSSEQTVELERKFERQKYLSPGERKGLAKLLQLSERQVKTWFQNRRAKWRRLKQELPSDGKVESGESGARADPCGPPSDCSRSDSPPTVSSDDSDEDVDVDEPN</sequence>
<keyword evidence="4 5" id="KW-0539">Nucleus</keyword>
<protein>
    <submittedName>
        <fullName evidence="9">Hematopoietically-expressed homeobox protein HHEX</fullName>
    </submittedName>
</protein>